<comment type="caution">
    <text evidence="3">The sequence shown here is derived from an EMBL/GenBank/DDBJ whole genome shotgun (WGS) entry which is preliminary data.</text>
</comment>
<proteinExistence type="predicted"/>
<sequence>MSHHPLSVSPSREETDSSSNNSNNSNNNNNNNNNMDNHGMNEVPNNDVATREALLQQNVEILVSLLKDMKEYCTWLADKVRHSERMDRQDLEKLWSEMRDFQDKYEKLLTVVENIRIDNKHFHEQHQTKLDQLHDKYEQLDDKYERVREDNKKIHAAINAQQVAFDNFAEHITTSLSDKYFEDFREGVIRDVFERMEQASPRFISSTPYMPSDERQQQTQVEEWVQMPRPAQQLVYQQYQHPEVQSQTQMQRPTRPPSTDREPDHQQYQERQMTARGPQVQMASPAFYHTVHQQSQYQPPVQAPPSSLLLPAHQQPAYQQYQYQQPIQAQRPMPSSSVQQQPAYQQYQYQQPVQAQPPMPSPSVQQQPAYQQYQNIQPSVHTQPSPPAFRLTPAVEHALQQLRPEQTYAMRHQPRAMELLSCMPEAMSVRMLTVPHQITELIMRPEGCWDVYLKLFGRTLEIR</sequence>
<evidence type="ECO:0000313" key="3">
    <source>
        <dbReference type="EMBL" id="TKA26614.1"/>
    </source>
</evidence>
<feature type="coiled-coil region" evidence="1">
    <location>
        <begin position="123"/>
        <end position="157"/>
    </location>
</feature>
<feature type="region of interest" description="Disordered" evidence="2">
    <location>
        <begin position="1"/>
        <end position="44"/>
    </location>
</feature>
<evidence type="ECO:0000256" key="1">
    <source>
        <dbReference type="SAM" id="Coils"/>
    </source>
</evidence>
<feature type="region of interest" description="Disordered" evidence="2">
    <location>
        <begin position="326"/>
        <end position="370"/>
    </location>
</feature>
<name>A0A4U0TWE3_9PEZI</name>
<feature type="region of interest" description="Disordered" evidence="2">
    <location>
        <begin position="241"/>
        <end position="278"/>
    </location>
</feature>
<keyword evidence="4" id="KW-1185">Reference proteome</keyword>
<feature type="compositionally biased region" description="Polar residues" evidence="2">
    <location>
        <begin position="241"/>
        <end position="252"/>
    </location>
</feature>
<feature type="compositionally biased region" description="Low complexity" evidence="2">
    <location>
        <begin position="17"/>
        <end position="34"/>
    </location>
</feature>
<organism evidence="3 4">
    <name type="scientific">Salinomyces thailandicus</name>
    <dbReference type="NCBI Taxonomy" id="706561"/>
    <lineage>
        <taxon>Eukaryota</taxon>
        <taxon>Fungi</taxon>
        <taxon>Dikarya</taxon>
        <taxon>Ascomycota</taxon>
        <taxon>Pezizomycotina</taxon>
        <taxon>Dothideomycetes</taxon>
        <taxon>Dothideomycetidae</taxon>
        <taxon>Mycosphaerellales</taxon>
        <taxon>Teratosphaeriaceae</taxon>
        <taxon>Salinomyces</taxon>
    </lineage>
</organism>
<accession>A0A4U0TWE3</accession>
<feature type="compositionally biased region" description="Basic and acidic residues" evidence="2">
    <location>
        <begin position="258"/>
        <end position="268"/>
    </location>
</feature>
<protein>
    <submittedName>
        <fullName evidence="3">Uncharacterized protein</fullName>
    </submittedName>
</protein>
<dbReference type="EMBL" id="NAJL01000027">
    <property type="protein sequence ID" value="TKA26614.1"/>
    <property type="molecule type" value="Genomic_DNA"/>
</dbReference>
<dbReference type="AlphaFoldDB" id="A0A4U0TWE3"/>
<keyword evidence="1" id="KW-0175">Coiled coil</keyword>
<evidence type="ECO:0000256" key="2">
    <source>
        <dbReference type="SAM" id="MobiDB-lite"/>
    </source>
</evidence>
<dbReference type="Proteomes" id="UP000308549">
    <property type="component" value="Unassembled WGS sequence"/>
</dbReference>
<gene>
    <name evidence="3" type="ORF">B0A50_04722</name>
</gene>
<evidence type="ECO:0000313" key="4">
    <source>
        <dbReference type="Proteomes" id="UP000308549"/>
    </source>
</evidence>
<reference evidence="3 4" key="1">
    <citation type="submission" date="2017-03" db="EMBL/GenBank/DDBJ databases">
        <title>Genomes of endolithic fungi from Antarctica.</title>
        <authorList>
            <person name="Coleine C."/>
            <person name="Masonjones S."/>
            <person name="Stajich J.E."/>
        </authorList>
    </citation>
    <scope>NUCLEOTIDE SEQUENCE [LARGE SCALE GENOMIC DNA]</scope>
    <source>
        <strain evidence="3 4">CCFEE 6315</strain>
    </source>
</reference>
<feature type="compositionally biased region" description="Low complexity" evidence="2">
    <location>
        <begin position="326"/>
        <end position="354"/>
    </location>
</feature>